<comment type="similarity">
    <text evidence="1">Belongs to the universal stress protein A family.</text>
</comment>
<dbReference type="InterPro" id="IPR006015">
    <property type="entry name" value="Universal_stress_UspA"/>
</dbReference>
<evidence type="ECO:0000313" key="3">
    <source>
        <dbReference type="EMBL" id="RDS83766.1"/>
    </source>
</evidence>
<dbReference type="Pfam" id="PF00582">
    <property type="entry name" value="Usp"/>
    <property type="match status" value="1"/>
</dbReference>
<accession>A0A370X5X1</accession>
<sequence length="145" mass="15823">MFSHILIPTDGSDDTMHAAQIGIDLAQRLGARIYAFHVLTPLAAVAYFADAIRHAQDSHTERAIARAQHRLAEIEDLARHAGVDCHGGYVFDHRPYVAIVGAAKQQHCDLIVMSVHGYATLDRMLLGSETNKVLGCCSIPVLVCH</sequence>
<dbReference type="OrthoDB" id="9792500at2"/>
<dbReference type="PRINTS" id="PR01438">
    <property type="entry name" value="UNVRSLSTRESS"/>
</dbReference>
<dbReference type="PANTHER" id="PTHR46268">
    <property type="entry name" value="STRESS RESPONSE PROTEIN NHAX"/>
    <property type="match status" value="1"/>
</dbReference>
<dbReference type="Gene3D" id="3.40.50.620">
    <property type="entry name" value="HUPs"/>
    <property type="match status" value="1"/>
</dbReference>
<gene>
    <name evidence="3" type="ORF">DWU98_05475</name>
</gene>
<dbReference type="PANTHER" id="PTHR46268:SF15">
    <property type="entry name" value="UNIVERSAL STRESS PROTEIN HP_0031"/>
    <property type="match status" value="1"/>
</dbReference>
<organism evidence="3 4">
    <name type="scientific">Dyella monticola</name>
    <dbReference type="NCBI Taxonomy" id="1927958"/>
    <lineage>
        <taxon>Bacteria</taxon>
        <taxon>Pseudomonadati</taxon>
        <taxon>Pseudomonadota</taxon>
        <taxon>Gammaproteobacteria</taxon>
        <taxon>Lysobacterales</taxon>
        <taxon>Rhodanobacteraceae</taxon>
        <taxon>Dyella</taxon>
    </lineage>
</organism>
<keyword evidence="4" id="KW-1185">Reference proteome</keyword>
<dbReference type="SUPFAM" id="SSF52402">
    <property type="entry name" value="Adenine nucleotide alpha hydrolases-like"/>
    <property type="match status" value="1"/>
</dbReference>
<proteinExistence type="inferred from homology"/>
<evidence type="ECO:0000259" key="2">
    <source>
        <dbReference type="Pfam" id="PF00582"/>
    </source>
</evidence>
<comment type="caution">
    <text evidence="3">The sequence shown here is derived from an EMBL/GenBank/DDBJ whole genome shotgun (WGS) entry which is preliminary data.</text>
</comment>
<evidence type="ECO:0000313" key="4">
    <source>
        <dbReference type="Proteomes" id="UP000254258"/>
    </source>
</evidence>
<reference evidence="3 4" key="1">
    <citation type="submission" date="2018-07" db="EMBL/GenBank/DDBJ databases">
        <title>Dyella monticola sp. nov. and Dyella psychrodurans sp. nov. isolated from monsoon evergreen broad-leaved forest soil of Dinghu Mountain, China.</title>
        <authorList>
            <person name="Gao Z."/>
            <person name="Qiu L."/>
        </authorList>
    </citation>
    <scope>NUCLEOTIDE SEQUENCE [LARGE SCALE GENOMIC DNA]</scope>
    <source>
        <strain evidence="3 4">4G-K06</strain>
    </source>
</reference>
<dbReference type="InterPro" id="IPR014729">
    <property type="entry name" value="Rossmann-like_a/b/a_fold"/>
</dbReference>
<dbReference type="AlphaFoldDB" id="A0A370X5X1"/>
<dbReference type="InterPro" id="IPR006016">
    <property type="entry name" value="UspA"/>
</dbReference>
<name>A0A370X5X1_9GAMM</name>
<feature type="domain" description="UspA" evidence="2">
    <location>
        <begin position="1"/>
        <end position="145"/>
    </location>
</feature>
<dbReference type="Proteomes" id="UP000254258">
    <property type="component" value="Unassembled WGS sequence"/>
</dbReference>
<dbReference type="RefSeq" id="WP_115494478.1">
    <property type="nucleotide sequence ID" value="NZ_QRBE01000002.1"/>
</dbReference>
<dbReference type="CDD" id="cd00293">
    <property type="entry name" value="USP-like"/>
    <property type="match status" value="1"/>
</dbReference>
<protein>
    <submittedName>
        <fullName evidence="3">Universal stress protein</fullName>
    </submittedName>
</protein>
<dbReference type="EMBL" id="QRBE01000002">
    <property type="protein sequence ID" value="RDS83766.1"/>
    <property type="molecule type" value="Genomic_DNA"/>
</dbReference>
<evidence type="ECO:0000256" key="1">
    <source>
        <dbReference type="ARBA" id="ARBA00008791"/>
    </source>
</evidence>